<accession>W0GQ09</accession>
<dbReference type="HOGENOM" id="CLU_1795267_0_0_14"/>
<evidence type="ECO:0000313" key="1">
    <source>
        <dbReference type="EMBL" id="AHI57680.1"/>
    </source>
</evidence>
<name>W0GQ09_9MOLU</name>
<dbReference type="EMBL" id="CP006720">
    <property type="protein sequence ID" value="AHI57680.1"/>
    <property type="molecule type" value="Genomic_DNA"/>
</dbReference>
<dbReference type="KEGG" id="smir:SMM_0258"/>
<dbReference type="STRING" id="838561.P344_01575"/>
<dbReference type="AlphaFoldDB" id="W0GQ09"/>
<protein>
    <submittedName>
        <fullName evidence="1">Uncharacterized protein</fullName>
    </submittedName>
</protein>
<evidence type="ECO:0000313" key="2">
    <source>
        <dbReference type="Proteomes" id="UP000019260"/>
    </source>
</evidence>
<dbReference type="RefSeq" id="WP_025317073.1">
    <property type="nucleotide sequence ID" value="NZ_CP002082.1"/>
</dbReference>
<dbReference type="OrthoDB" id="9989469at2"/>
<reference evidence="1 2" key="1">
    <citation type="submission" date="2013-09" db="EMBL/GenBank/DDBJ databases">
        <title>Complete genome sequence of Spiroplasma mirum suckling mouse cataract agent.</title>
        <authorList>
            <person name="Landry C.A."/>
            <person name="Bastian F.O."/>
            <person name="Thune R.L."/>
        </authorList>
    </citation>
    <scope>NUCLEOTIDE SEQUENCE [LARGE SCALE GENOMIC DNA]</scope>
    <source>
        <strain evidence="1 2">SMCA</strain>
    </source>
</reference>
<organism evidence="1 2">
    <name type="scientific">Spiroplasma mirum ATCC 29335</name>
    <dbReference type="NCBI Taxonomy" id="838561"/>
    <lineage>
        <taxon>Bacteria</taxon>
        <taxon>Bacillati</taxon>
        <taxon>Mycoplasmatota</taxon>
        <taxon>Mollicutes</taxon>
        <taxon>Entomoplasmatales</taxon>
        <taxon>Spiroplasmataceae</taxon>
        <taxon>Spiroplasma</taxon>
    </lineage>
</organism>
<dbReference type="PATRIC" id="fig|838561.3.peg.300"/>
<dbReference type="Proteomes" id="UP000019260">
    <property type="component" value="Chromosome"/>
</dbReference>
<gene>
    <name evidence="1" type="ORF">P344_01575</name>
</gene>
<proteinExistence type="predicted"/>
<sequence length="144" mass="16347">MPIINLRDLGNLSKDLTGNYQNYYININDTSENSLQSAIKRVVHYDNSLLDPNLISLIDHPLTTLRTNDVLEPLKTNNIAIDITVPVQTGLLWNGKATINLTVHNFGQKIKIFDKTIVNVNQINSYQYVLTSDDIIYDASNDWE</sequence>
<keyword evidence="2" id="KW-1185">Reference proteome</keyword>
<dbReference type="KEGG" id="smia:P344_01575"/>